<dbReference type="SUPFAM" id="SSF51556">
    <property type="entry name" value="Metallo-dependent hydrolases"/>
    <property type="match status" value="1"/>
</dbReference>
<feature type="non-terminal residue" evidence="2">
    <location>
        <position position="1"/>
    </location>
</feature>
<organism evidence="2">
    <name type="scientific">marine sediment metagenome</name>
    <dbReference type="NCBI Taxonomy" id="412755"/>
    <lineage>
        <taxon>unclassified sequences</taxon>
        <taxon>metagenomes</taxon>
        <taxon>ecological metagenomes</taxon>
    </lineage>
</organism>
<name>X1MDG8_9ZZZZ</name>
<gene>
    <name evidence="2" type="ORF">S06H3_18132</name>
</gene>
<dbReference type="PANTHER" id="PTHR22642">
    <property type="entry name" value="IMIDAZOLONEPROPIONASE"/>
    <property type="match status" value="1"/>
</dbReference>
<feature type="non-terminal residue" evidence="2">
    <location>
        <position position="323"/>
    </location>
</feature>
<dbReference type="Gene3D" id="3.20.20.140">
    <property type="entry name" value="Metal-dependent hydrolases"/>
    <property type="match status" value="1"/>
</dbReference>
<evidence type="ECO:0000313" key="2">
    <source>
        <dbReference type="EMBL" id="GAI12730.1"/>
    </source>
</evidence>
<dbReference type="AlphaFoldDB" id="X1MDG8"/>
<feature type="domain" description="Amidohydrolase 3" evidence="1">
    <location>
        <begin position="2"/>
        <end position="323"/>
    </location>
</feature>
<proteinExistence type="predicted"/>
<evidence type="ECO:0000259" key="1">
    <source>
        <dbReference type="Pfam" id="PF07969"/>
    </source>
</evidence>
<accession>X1MDG8</accession>
<dbReference type="EMBL" id="BARV01009137">
    <property type="protein sequence ID" value="GAI12730.1"/>
    <property type="molecule type" value="Genomic_DNA"/>
</dbReference>
<reference evidence="2" key="1">
    <citation type="journal article" date="2014" name="Front. Microbiol.">
        <title>High frequency of phylogenetically diverse reductive dehalogenase-homologous genes in deep subseafloor sedimentary metagenomes.</title>
        <authorList>
            <person name="Kawai M."/>
            <person name="Futagami T."/>
            <person name="Toyoda A."/>
            <person name="Takaki Y."/>
            <person name="Nishi S."/>
            <person name="Hori S."/>
            <person name="Arai W."/>
            <person name="Tsubouchi T."/>
            <person name="Morono Y."/>
            <person name="Uchiyama I."/>
            <person name="Ito T."/>
            <person name="Fujiyama A."/>
            <person name="Inagaki F."/>
            <person name="Takami H."/>
        </authorList>
    </citation>
    <scope>NUCLEOTIDE SEQUENCE</scope>
    <source>
        <strain evidence="2">Expedition CK06-06</strain>
    </source>
</reference>
<sequence length="323" mass="35176">VLAHHSLHACVLNSLALSLAGITKETPDPPGGLIDRDLSTGEPNGLLFEMLSYIREKVLPPLSEEELINGIALANQHYLSLGITSLQEATVTNGFSQWQTFRRFKDTGKLKSRVSMMFGIEAMSQFQEAGLAPGSGDSQLCLGGVKIILSETTGKLNPPQPELNQQALNVHRAGFQLAIHAIEPSTVEAAITALEYIDSHFLQAGRRHRIEHCSECPPHLLKRLGKLKAVIVTQPPFLYYSGERYLATVPARQQQWLYRFKAFLNSGLIVAGSSDCPVAPDNPLVGICAAVTRQVESGQQLLPQECISVSQAMAMYTTNAAYA</sequence>
<dbReference type="Gene3D" id="3.10.310.70">
    <property type="match status" value="1"/>
</dbReference>
<protein>
    <recommendedName>
        <fullName evidence="1">Amidohydrolase 3 domain-containing protein</fullName>
    </recommendedName>
</protein>
<dbReference type="Pfam" id="PF07969">
    <property type="entry name" value="Amidohydro_3"/>
    <property type="match status" value="1"/>
</dbReference>
<dbReference type="InterPro" id="IPR013108">
    <property type="entry name" value="Amidohydro_3"/>
</dbReference>
<dbReference type="InterPro" id="IPR032466">
    <property type="entry name" value="Metal_Hydrolase"/>
</dbReference>
<comment type="caution">
    <text evidence="2">The sequence shown here is derived from an EMBL/GenBank/DDBJ whole genome shotgun (WGS) entry which is preliminary data.</text>
</comment>
<dbReference type="PANTHER" id="PTHR22642:SF2">
    <property type="entry name" value="PROTEIN LONG AFTER FAR-RED 3"/>
    <property type="match status" value="1"/>
</dbReference>